<dbReference type="GO" id="GO:0033962">
    <property type="term" value="P:P-body assembly"/>
    <property type="evidence" value="ECO:0007669"/>
    <property type="project" value="TreeGrafter"/>
</dbReference>
<dbReference type="PANTHER" id="PTHR13586:SF0">
    <property type="entry name" value="TRAILER HITCH, ISOFORM H"/>
    <property type="match status" value="1"/>
</dbReference>
<evidence type="ECO:0000313" key="8">
    <source>
        <dbReference type="Proteomes" id="UP000887572"/>
    </source>
</evidence>
<evidence type="ECO:0000256" key="1">
    <source>
        <dbReference type="ARBA" id="ARBA00010415"/>
    </source>
</evidence>
<comment type="similarity">
    <text evidence="1">Belongs to the LSM14 family.</text>
</comment>
<feature type="domain" description="Sm" evidence="7">
    <location>
        <begin position="1"/>
        <end position="79"/>
    </location>
</feature>
<feature type="region of interest" description="Disordered" evidence="4">
    <location>
        <begin position="443"/>
        <end position="472"/>
    </location>
</feature>
<dbReference type="CDD" id="cd01736">
    <property type="entry name" value="LSm14_N"/>
    <property type="match status" value="1"/>
</dbReference>
<dbReference type="Pfam" id="PF12701">
    <property type="entry name" value="LSM14"/>
    <property type="match status" value="1"/>
</dbReference>
<evidence type="ECO:0000259" key="6">
    <source>
        <dbReference type="PROSITE" id="PS51536"/>
    </source>
</evidence>
<dbReference type="Gene3D" id="2.30.30.100">
    <property type="match status" value="1"/>
</dbReference>
<feature type="compositionally biased region" description="Low complexity" evidence="4">
    <location>
        <begin position="248"/>
        <end position="266"/>
    </location>
</feature>
<dbReference type="PANTHER" id="PTHR13586">
    <property type="entry name" value="SCD6 PROTEIN-RELATED"/>
    <property type="match status" value="1"/>
</dbReference>
<dbReference type="GO" id="GO:0000932">
    <property type="term" value="C:P-body"/>
    <property type="evidence" value="ECO:0007669"/>
    <property type="project" value="TreeGrafter"/>
</dbReference>
<organism evidence="8 9">
    <name type="scientific">Globodera rostochiensis</name>
    <name type="common">Golden nematode worm</name>
    <name type="synonym">Heterodera rostochiensis</name>
    <dbReference type="NCBI Taxonomy" id="31243"/>
    <lineage>
        <taxon>Eukaryota</taxon>
        <taxon>Metazoa</taxon>
        <taxon>Ecdysozoa</taxon>
        <taxon>Nematoda</taxon>
        <taxon>Chromadorea</taxon>
        <taxon>Rhabditida</taxon>
        <taxon>Tylenchina</taxon>
        <taxon>Tylenchomorpha</taxon>
        <taxon>Tylenchoidea</taxon>
        <taxon>Heteroderidae</taxon>
        <taxon>Heteroderinae</taxon>
        <taxon>Globodera</taxon>
    </lineage>
</organism>
<dbReference type="InterPro" id="IPR047575">
    <property type="entry name" value="Sm"/>
</dbReference>
<dbReference type="PROSITE" id="PS52002">
    <property type="entry name" value="SM"/>
    <property type="match status" value="1"/>
</dbReference>
<sequence length="494" mass="56072">MSTPYIGSKISLISRLDIRYEGTLFQVDPVESTISLSQVRSFGTEDRPAPVSVPARSEVYEFIIFKASDIKDLIVCETPKEPGVDDITYDPAIVSVSKPPAEASAKQPAAAVDQQRATDEKTSQRSSPQQQQQKKQPPLAPPPYIPPPNVPSAFQPPTQPQQRAAVAGDRLDLTKFCGVERVGSAQQSEPNLGGFGQRAQRSFFNRAQQPQTPGQQGLQFFQPLSNAHLNQQPQQQQNRRPYYPLRQPVQHQQQQEYHQQPYHHQQAGQIRRGYQPPANRQPYQHFRAQFQREQPRFDGDFDFEKANQQFQTIGDIGDKLAEIGLNEVEKLSSIHASGGGSARGSEERSISAGSEVGSNNNNNSSANKSLVPDNFYDKTQSFFDNISCDALEREEGRNNRMDWKKERITNQETFGQTAVRSMMHFQRGGGRGGGGAPFLYRGGYNNHHHNNNYHHQQQHPQYYQQRNQQQHRFGMQRQFQPPHHHQQVQQQQQQ</sequence>
<name>A0A914GVX0_GLORO</name>
<feature type="short sequence motif" description="TFG box" evidence="3">
    <location>
        <begin position="398"/>
        <end position="418"/>
    </location>
</feature>
<feature type="region of interest" description="Disordered" evidence="4">
    <location>
        <begin position="248"/>
        <end position="278"/>
    </location>
</feature>
<evidence type="ECO:0000259" key="5">
    <source>
        <dbReference type="PROSITE" id="PS51513"/>
    </source>
</evidence>
<feature type="compositionally biased region" description="Low complexity" evidence="4">
    <location>
        <begin position="98"/>
        <end position="111"/>
    </location>
</feature>
<keyword evidence="8" id="KW-1185">Reference proteome</keyword>
<dbReference type="PROSITE" id="PS51513">
    <property type="entry name" value="FFD"/>
    <property type="match status" value="1"/>
</dbReference>
<feature type="domain" description="TFG box profile" evidence="6">
    <location>
        <begin position="398"/>
        <end position="418"/>
    </location>
</feature>
<feature type="compositionally biased region" description="Low complexity" evidence="4">
    <location>
        <begin position="350"/>
        <end position="369"/>
    </location>
</feature>
<dbReference type="AlphaFoldDB" id="A0A914GVX0"/>
<feature type="compositionally biased region" description="Low complexity" evidence="4">
    <location>
        <begin position="453"/>
        <end position="472"/>
    </location>
</feature>
<feature type="short sequence motif" description="FFD box" evidence="2">
    <location>
        <begin position="374"/>
        <end position="390"/>
    </location>
</feature>
<reference evidence="9" key="1">
    <citation type="submission" date="2022-11" db="UniProtKB">
        <authorList>
            <consortium name="WormBaseParasite"/>
        </authorList>
    </citation>
    <scope>IDENTIFICATION</scope>
</reference>
<proteinExistence type="inferred from homology"/>
<feature type="compositionally biased region" description="Pro residues" evidence="4">
    <location>
        <begin position="138"/>
        <end position="150"/>
    </location>
</feature>
<dbReference type="WBParaSite" id="Gr19_v10_g10893.t1">
    <property type="protein sequence ID" value="Gr19_v10_g10893.t1"/>
    <property type="gene ID" value="Gr19_v10_g10893"/>
</dbReference>
<dbReference type="InterPro" id="IPR025761">
    <property type="entry name" value="FFD_box"/>
</dbReference>
<dbReference type="InterPro" id="IPR010920">
    <property type="entry name" value="LSM_dom_sf"/>
</dbReference>
<feature type="region of interest" description="Disordered" evidence="4">
    <location>
        <begin position="335"/>
        <end position="372"/>
    </location>
</feature>
<dbReference type="SUPFAM" id="SSF50182">
    <property type="entry name" value="Sm-like ribonucleoproteins"/>
    <property type="match status" value="1"/>
</dbReference>
<evidence type="ECO:0000313" key="9">
    <source>
        <dbReference type="WBParaSite" id="Gr19_v10_g10893.t1"/>
    </source>
</evidence>
<dbReference type="SMART" id="SM01271">
    <property type="entry name" value="LSM14"/>
    <property type="match status" value="1"/>
</dbReference>
<accession>A0A914GVX0</accession>
<feature type="compositionally biased region" description="Low complexity" evidence="4">
    <location>
        <begin position="124"/>
        <end position="137"/>
    </location>
</feature>
<dbReference type="Proteomes" id="UP000887572">
    <property type="component" value="Unplaced"/>
</dbReference>
<feature type="domain" description="FFD box profile" evidence="5">
    <location>
        <begin position="374"/>
        <end position="390"/>
    </location>
</feature>
<dbReference type="InterPro" id="IPR025768">
    <property type="entry name" value="TFG_box"/>
</dbReference>
<evidence type="ECO:0000259" key="7">
    <source>
        <dbReference type="PROSITE" id="PS52002"/>
    </source>
</evidence>
<dbReference type="InterPro" id="IPR019050">
    <property type="entry name" value="FDF_dom"/>
</dbReference>
<dbReference type="InterPro" id="IPR025609">
    <property type="entry name" value="Lsm14-like_N"/>
</dbReference>
<evidence type="ECO:0000256" key="4">
    <source>
        <dbReference type="SAM" id="MobiDB-lite"/>
    </source>
</evidence>
<dbReference type="PROSITE" id="PS51536">
    <property type="entry name" value="TFG"/>
    <property type="match status" value="1"/>
</dbReference>
<feature type="region of interest" description="Disordered" evidence="4">
    <location>
        <begin position="98"/>
        <end position="166"/>
    </location>
</feature>
<evidence type="ECO:0000256" key="2">
    <source>
        <dbReference type="PROSITE-ProRule" id="PRU00846"/>
    </source>
</evidence>
<evidence type="ECO:0000256" key="3">
    <source>
        <dbReference type="PROSITE-ProRule" id="PRU00869"/>
    </source>
</evidence>
<protein>
    <submittedName>
        <fullName evidence="9">Uncharacterized protein</fullName>
    </submittedName>
</protein>
<dbReference type="SMART" id="SM01199">
    <property type="entry name" value="FDF"/>
    <property type="match status" value="1"/>
</dbReference>
<dbReference type="GO" id="GO:0003729">
    <property type="term" value="F:mRNA binding"/>
    <property type="evidence" value="ECO:0007669"/>
    <property type="project" value="TreeGrafter"/>
</dbReference>
<dbReference type="GO" id="GO:0034063">
    <property type="term" value="P:stress granule assembly"/>
    <property type="evidence" value="ECO:0007669"/>
    <property type="project" value="TreeGrafter"/>
</dbReference>